<dbReference type="RefSeq" id="WP_377942128.1">
    <property type="nucleotide sequence ID" value="NZ_JBHUCX010000018.1"/>
</dbReference>
<dbReference type="GO" id="GO:0016757">
    <property type="term" value="F:glycosyltransferase activity"/>
    <property type="evidence" value="ECO:0007669"/>
    <property type="project" value="UniProtKB-KW"/>
</dbReference>
<accession>A0ABW4JGL1</accession>
<keyword evidence="4" id="KW-1185">Reference proteome</keyword>
<sequence>MRTVIVFFAGNERGGAAAHITTHARTVARSEKRHHYHFVSLGDGPLTASVVSTSVKSVVIAAGAVGGMRQLKQYLRTIHNPLLHAHGPRLNILAALAAKQVNVPWTSTIHSHPYFDFMGSRLKSRIYPRLNIWSLQKAIGLFVVQSALADALPVKTVLDVPNAIDLPALQEPREAYATQLKERLQLPLSTRFIGMAARFDPVKNIDVLIRAIAKLTSDDTHLLLAGDGPERQTLEALVSQLGLQDRVHFLGFLTDMPAFYAALDVHVLPSKSEGTPFSMLEAGHYGVVNVGSDIPSLRELLRDGEAGPVVPVGDVESLAQRLDELSQNETLRQRYVQNFHTQVLPHFAPEKMLEAYERGYTVLEEDILRSGRY</sequence>
<dbReference type="EMBL" id="JBHUCX010000018">
    <property type="protein sequence ID" value="MFD1674260.1"/>
    <property type="molecule type" value="Genomic_DNA"/>
</dbReference>
<dbReference type="Pfam" id="PF00534">
    <property type="entry name" value="Glycos_transf_1"/>
    <property type="match status" value="1"/>
</dbReference>
<feature type="domain" description="Glycosyl transferase family 1" evidence="1">
    <location>
        <begin position="180"/>
        <end position="338"/>
    </location>
</feature>
<organism evidence="3 4">
    <name type="scientific">Alicyclobacillus fodiniaquatilis</name>
    <dbReference type="NCBI Taxonomy" id="1661150"/>
    <lineage>
        <taxon>Bacteria</taxon>
        <taxon>Bacillati</taxon>
        <taxon>Bacillota</taxon>
        <taxon>Bacilli</taxon>
        <taxon>Bacillales</taxon>
        <taxon>Alicyclobacillaceae</taxon>
        <taxon>Alicyclobacillus</taxon>
    </lineage>
</organism>
<dbReference type="PANTHER" id="PTHR12526">
    <property type="entry name" value="GLYCOSYLTRANSFERASE"/>
    <property type="match status" value="1"/>
</dbReference>
<keyword evidence="3" id="KW-0328">Glycosyltransferase</keyword>
<dbReference type="Proteomes" id="UP001597079">
    <property type="component" value="Unassembled WGS sequence"/>
</dbReference>
<dbReference type="CDD" id="cd03801">
    <property type="entry name" value="GT4_PimA-like"/>
    <property type="match status" value="1"/>
</dbReference>
<evidence type="ECO:0000259" key="1">
    <source>
        <dbReference type="Pfam" id="PF00534"/>
    </source>
</evidence>
<evidence type="ECO:0000313" key="4">
    <source>
        <dbReference type="Proteomes" id="UP001597079"/>
    </source>
</evidence>
<protein>
    <submittedName>
        <fullName evidence="3">Glycosyltransferase family 4 protein</fullName>
        <ecNumber evidence="3">2.4.-.-</ecNumber>
    </submittedName>
</protein>
<comment type="caution">
    <text evidence="3">The sequence shown here is derived from an EMBL/GenBank/DDBJ whole genome shotgun (WGS) entry which is preliminary data.</text>
</comment>
<evidence type="ECO:0000259" key="2">
    <source>
        <dbReference type="Pfam" id="PF13439"/>
    </source>
</evidence>
<proteinExistence type="predicted"/>
<evidence type="ECO:0000313" key="3">
    <source>
        <dbReference type="EMBL" id="MFD1674260.1"/>
    </source>
</evidence>
<dbReference type="EC" id="2.4.-.-" evidence="3"/>
<reference evidence="4" key="1">
    <citation type="journal article" date="2019" name="Int. J. Syst. Evol. Microbiol.">
        <title>The Global Catalogue of Microorganisms (GCM) 10K type strain sequencing project: providing services to taxonomists for standard genome sequencing and annotation.</title>
        <authorList>
            <consortium name="The Broad Institute Genomics Platform"/>
            <consortium name="The Broad Institute Genome Sequencing Center for Infectious Disease"/>
            <person name="Wu L."/>
            <person name="Ma J."/>
        </authorList>
    </citation>
    <scope>NUCLEOTIDE SEQUENCE [LARGE SCALE GENOMIC DNA]</scope>
    <source>
        <strain evidence="4">CGMCC 1.12286</strain>
    </source>
</reference>
<feature type="domain" description="Glycosyltransferase subfamily 4-like N-terminal" evidence="2">
    <location>
        <begin position="14"/>
        <end position="152"/>
    </location>
</feature>
<dbReference type="InterPro" id="IPR028098">
    <property type="entry name" value="Glyco_trans_4-like_N"/>
</dbReference>
<dbReference type="InterPro" id="IPR001296">
    <property type="entry name" value="Glyco_trans_1"/>
</dbReference>
<dbReference type="Pfam" id="PF13439">
    <property type="entry name" value="Glyco_transf_4"/>
    <property type="match status" value="1"/>
</dbReference>
<dbReference type="SUPFAM" id="SSF53756">
    <property type="entry name" value="UDP-Glycosyltransferase/glycogen phosphorylase"/>
    <property type="match status" value="1"/>
</dbReference>
<dbReference type="Gene3D" id="3.40.50.2000">
    <property type="entry name" value="Glycogen Phosphorylase B"/>
    <property type="match status" value="2"/>
</dbReference>
<keyword evidence="3" id="KW-0808">Transferase</keyword>
<name>A0ABW4JGL1_9BACL</name>
<gene>
    <name evidence="3" type="ORF">ACFSB2_05970</name>
</gene>